<protein>
    <recommendedName>
        <fullName evidence="2">YkuS family protein</fullName>
    </recommendedName>
</protein>
<organism evidence="1">
    <name type="scientific">anaerobic digester metagenome</name>
    <dbReference type="NCBI Taxonomy" id="1263854"/>
    <lineage>
        <taxon>unclassified sequences</taxon>
        <taxon>metagenomes</taxon>
        <taxon>ecological metagenomes</taxon>
    </lineage>
</organism>
<dbReference type="AlphaFoldDB" id="A0A485M5H7"/>
<dbReference type="Pfam" id="PF03698">
    <property type="entry name" value="UPF0180"/>
    <property type="match status" value="1"/>
</dbReference>
<evidence type="ECO:0008006" key="2">
    <source>
        <dbReference type="Google" id="ProtNLM"/>
    </source>
</evidence>
<accession>A0A485M5H7</accession>
<reference evidence="1" key="1">
    <citation type="submission" date="2019-03" db="EMBL/GenBank/DDBJ databases">
        <authorList>
            <person name="Hao L."/>
        </authorList>
    </citation>
    <scope>NUCLEOTIDE SEQUENCE</scope>
</reference>
<evidence type="ECO:0000313" key="1">
    <source>
        <dbReference type="EMBL" id="VFU17055.1"/>
    </source>
</evidence>
<gene>
    <name evidence="1" type="ORF">SCFA_3500003</name>
</gene>
<dbReference type="EMBL" id="CAADRN010000280">
    <property type="protein sequence ID" value="VFU17055.1"/>
    <property type="molecule type" value="Genomic_DNA"/>
</dbReference>
<name>A0A485M5H7_9ZZZZ</name>
<sequence length="77" mass="8251">MKKVIAVEEGLSQIKSVLEEEGYAVIKPGTSDRVDATVITGMSENIMGMQDISNKSVVIDASGKTAAQVLNDLKQRL</sequence>
<dbReference type="InterPro" id="IPR005370">
    <property type="entry name" value="UPF0180"/>
</dbReference>
<proteinExistence type="predicted"/>